<dbReference type="HOGENOM" id="CLU_036110_3_1_11"/>
<accession>D3F723</accession>
<dbReference type="PRINTS" id="PR01790">
    <property type="entry name" value="SMP30FAMILY"/>
</dbReference>
<feature type="binding site" evidence="2">
    <location>
        <position position="110"/>
    </location>
    <ligand>
        <name>substrate</name>
    </ligand>
</feature>
<evidence type="ECO:0000313" key="5">
    <source>
        <dbReference type="Proteomes" id="UP000008229"/>
    </source>
</evidence>
<dbReference type="RefSeq" id="WP_012931847.1">
    <property type="nucleotide sequence ID" value="NC_013739.1"/>
</dbReference>
<dbReference type="GO" id="GO:0005509">
    <property type="term" value="F:calcium ion binding"/>
    <property type="evidence" value="ECO:0007669"/>
    <property type="project" value="TreeGrafter"/>
</dbReference>
<dbReference type="PANTHER" id="PTHR10907">
    <property type="entry name" value="REGUCALCIN"/>
    <property type="match status" value="1"/>
</dbReference>
<dbReference type="STRING" id="469383.Cwoe_0358"/>
<dbReference type="Proteomes" id="UP000008229">
    <property type="component" value="Chromosome"/>
</dbReference>
<dbReference type="PANTHER" id="PTHR10907:SF47">
    <property type="entry name" value="REGUCALCIN"/>
    <property type="match status" value="1"/>
</dbReference>
<dbReference type="SUPFAM" id="SSF63829">
    <property type="entry name" value="Calcium-dependent phosphotriesterase"/>
    <property type="match status" value="1"/>
</dbReference>
<dbReference type="InterPro" id="IPR011042">
    <property type="entry name" value="6-blade_b-propeller_TolB-like"/>
</dbReference>
<evidence type="ECO:0000259" key="3">
    <source>
        <dbReference type="Pfam" id="PF08450"/>
    </source>
</evidence>
<reference evidence="4 5" key="1">
    <citation type="journal article" date="2010" name="Stand. Genomic Sci.">
        <title>Complete genome sequence of Conexibacter woesei type strain (ID131577).</title>
        <authorList>
            <person name="Pukall R."/>
            <person name="Lapidus A."/>
            <person name="Glavina Del Rio T."/>
            <person name="Copeland A."/>
            <person name="Tice H."/>
            <person name="Cheng J.-F."/>
            <person name="Lucas S."/>
            <person name="Chen F."/>
            <person name="Nolan M."/>
            <person name="Bruce D."/>
            <person name="Goodwin L."/>
            <person name="Pitluck S."/>
            <person name="Mavromatis K."/>
            <person name="Ivanova N."/>
            <person name="Ovchinnikova G."/>
            <person name="Pati A."/>
            <person name="Chen A."/>
            <person name="Palaniappan K."/>
            <person name="Land M."/>
            <person name="Hauser L."/>
            <person name="Chang Y.-J."/>
            <person name="Jeffries C.D."/>
            <person name="Chain P."/>
            <person name="Meincke L."/>
            <person name="Sims D."/>
            <person name="Brettin T."/>
            <person name="Detter J.C."/>
            <person name="Rohde M."/>
            <person name="Goeker M."/>
            <person name="Bristow J."/>
            <person name="Eisen J.A."/>
            <person name="Markowitz V."/>
            <person name="Kyrpides N.C."/>
            <person name="Klenk H.-P."/>
            <person name="Hugenholtz P."/>
        </authorList>
    </citation>
    <scope>NUCLEOTIDE SEQUENCE [LARGE SCALE GENOMIC DNA]</scope>
    <source>
        <strain evidence="5">DSM 14684 / CIP 108061 / JCM 11494 / NBRC 100937 / ID131577</strain>
    </source>
</reference>
<dbReference type="GO" id="GO:0004341">
    <property type="term" value="F:gluconolactonase activity"/>
    <property type="evidence" value="ECO:0007669"/>
    <property type="project" value="TreeGrafter"/>
</dbReference>
<dbReference type="Pfam" id="PF08450">
    <property type="entry name" value="SGL"/>
    <property type="match status" value="1"/>
</dbReference>
<organism evidence="4 5">
    <name type="scientific">Conexibacter woesei (strain DSM 14684 / CCUG 47730 / CIP 108061 / JCM 11494 / NBRC 100937 / ID131577)</name>
    <dbReference type="NCBI Taxonomy" id="469383"/>
    <lineage>
        <taxon>Bacteria</taxon>
        <taxon>Bacillati</taxon>
        <taxon>Actinomycetota</taxon>
        <taxon>Thermoleophilia</taxon>
        <taxon>Solirubrobacterales</taxon>
        <taxon>Conexibacteraceae</taxon>
        <taxon>Conexibacter</taxon>
    </lineage>
</organism>
<evidence type="ECO:0000256" key="1">
    <source>
        <dbReference type="ARBA" id="ARBA00008853"/>
    </source>
</evidence>
<dbReference type="eggNOG" id="COG3386">
    <property type="taxonomic scope" value="Bacteria"/>
</dbReference>
<dbReference type="GO" id="GO:0019853">
    <property type="term" value="P:L-ascorbic acid biosynthetic process"/>
    <property type="evidence" value="ECO:0007669"/>
    <property type="project" value="TreeGrafter"/>
</dbReference>
<dbReference type="KEGG" id="cwo:Cwoe_0358"/>
<name>D3F723_CONWI</name>
<proteinExistence type="inferred from homology"/>
<gene>
    <name evidence="4" type="ordered locus">Cwoe_0358</name>
</gene>
<evidence type="ECO:0000313" key="4">
    <source>
        <dbReference type="EMBL" id="ADB48794.1"/>
    </source>
</evidence>
<dbReference type="InterPro" id="IPR005511">
    <property type="entry name" value="SMP-30"/>
</dbReference>
<dbReference type="OrthoDB" id="2633250at2"/>
<sequence length="305" mass="31716">MRQTPGTRSSRPLRQRVDVFVDACADLGVGPCWDPERDALAWVDIVTREVHVSDGSATLTHVVPAPVGAAVPSADGGLLLALGVSFAALDLDRGTLRGLASVSGDPQRIRMNDGKVDPAGRFWAGTTAYDGTRGEGVLYRLDGPGRARPLVAPVTVSSGLGWSPTGDRMYFVDSPRRSVAVFDFDVAGGRLGRRRTLVDTRPHAGVPGGLAVDELGNVWVAFTDGAAVRCFDGDGGRLLAELPLPVQRPTSCAFGGPDGRLLLVTTARRGLAAQALAAQPLAGSVLALEPGICGPPSTPARGQGR</sequence>
<comment type="similarity">
    <text evidence="1">Belongs to the SMP-30/CGR1 family.</text>
</comment>
<dbReference type="EMBL" id="CP001854">
    <property type="protein sequence ID" value="ADB48794.1"/>
    <property type="molecule type" value="Genomic_DNA"/>
</dbReference>
<protein>
    <submittedName>
        <fullName evidence="4">SMP-30/Gluconolaconase/LRE domain protein</fullName>
    </submittedName>
</protein>
<keyword evidence="5" id="KW-1185">Reference proteome</keyword>
<dbReference type="InterPro" id="IPR013658">
    <property type="entry name" value="SGL"/>
</dbReference>
<dbReference type="Gene3D" id="2.120.10.30">
    <property type="entry name" value="TolB, C-terminal domain"/>
    <property type="match status" value="1"/>
</dbReference>
<evidence type="ECO:0000256" key="2">
    <source>
        <dbReference type="PIRSR" id="PIRSR605511-2"/>
    </source>
</evidence>
<feature type="binding site" evidence="2">
    <location>
        <position position="112"/>
    </location>
    <ligand>
        <name>substrate</name>
    </ligand>
</feature>
<reference evidence="5" key="2">
    <citation type="submission" date="2010-01" db="EMBL/GenBank/DDBJ databases">
        <title>The complete genome of Conexibacter woesei DSM 14684.</title>
        <authorList>
            <consortium name="US DOE Joint Genome Institute (JGI-PGF)"/>
            <person name="Lucas S."/>
            <person name="Copeland A."/>
            <person name="Lapidus A."/>
            <person name="Glavina del Rio T."/>
            <person name="Dalin E."/>
            <person name="Tice H."/>
            <person name="Bruce D."/>
            <person name="Goodwin L."/>
            <person name="Pitluck S."/>
            <person name="Kyrpides N."/>
            <person name="Mavromatis K."/>
            <person name="Ivanova N."/>
            <person name="Mikhailova N."/>
            <person name="Chertkov O."/>
            <person name="Brettin T."/>
            <person name="Detter J.C."/>
            <person name="Han C."/>
            <person name="Larimer F."/>
            <person name="Land M."/>
            <person name="Hauser L."/>
            <person name="Markowitz V."/>
            <person name="Cheng J.-F."/>
            <person name="Hugenholtz P."/>
            <person name="Woyke T."/>
            <person name="Wu D."/>
            <person name="Pukall R."/>
            <person name="Steenblock K."/>
            <person name="Schneider S."/>
            <person name="Klenk H.-P."/>
            <person name="Eisen J.A."/>
        </authorList>
    </citation>
    <scope>NUCLEOTIDE SEQUENCE [LARGE SCALE GENOMIC DNA]</scope>
    <source>
        <strain evidence="5">DSM 14684 / CIP 108061 / JCM 11494 / NBRC 100937 / ID131577</strain>
    </source>
</reference>
<dbReference type="AlphaFoldDB" id="D3F723"/>
<feature type="domain" description="SMP-30/Gluconolactonase/LRE-like region" evidence="3">
    <location>
        <begin position="27"/>
        <end position="268"/>
    </location>
</feature>
<feature type="binding site" evidence="2">
    <location>
        <position position="130"/>
    </location>
    <ligand>
        <name>substrate</name>
    </ligand>
</feature>